<organism evidence="8 9">
    <name type="scientific">Rhynocoris fuscipes</name>
    <dbReference type="NCBI Taxonomy" id="488301"/>
    <lineage>
        <taxon>Eukaryota</taxon>
        <taxon>Metazoa</taxon>
        <taxon>Ecdysozoa</taxon>
        <taxon>Arthropoda</taxon>
        <taxon>Hexapoda</taxon>
        <taxon>Insecta</taxon>
        <taxon>Pterygota</taxon>
        <taxon>Neoptera</taxon>
        <taxon>Paraneoptera</taxon>
        <taxon>Hemiptera</taxon>
        <taxon>Heteroptera</taxon>
        <taxon>Panheteroptera</taxon>
        <taxon>Cimicomorpha</taxon>
        <taxon>Reduviidae</taxon>
        <taxon>Harpactorinae</taxon>
        <taxon>Harpactorini</taxon>
        <taxon>Rhynocoris</taxon>
    </lineage>
</organism>
<evidence type="ECO:0000256" key="1">
    <source>
        <dbReference type="ARBA" id="ARBA00004138"/>
    </source>
</evidence>
<name>A0AAW1DEH2_9HEMI</name>
<dbReference type="GO" id="GO:0008017">
    <property type="term" value="F:microtubule binding"/>
    <property type="evidence" value="ECO:0007669"/>
    <property type="project" value="TreeGrafter"/>
</dbReference>
<keyword evidence="9" id="KW-1185">Reference proteome</keyword>
<sequence length="428" mass="49983">MSEGRKRKKKAAAQPEVVDPKISFLERQFFEISLENLEKLVGRLRAHCAEVETQYDEAVANFKKLDEDRGDIIAHLKRESLQKSEEINELKERNEAIKKAGDAQIEKLKTEILEMKEEFKGAELRMLSEIKLLQGKLLSLEEFRAAREELFNKFTIQEERMKEQEENYKRIIYELQKEHLIGKNKLRKEMEDKLVQLSTDFQKTTQSRIASTTQNLIRENIAINNELFLLISSWQEIHADNEKLTNQLKEISLESQLTKEQLEKTFHKNVLQAQVIEKLACECSRIITFSEEFFQNKKTIETLEKENNELKSQIRHALYEAEKMKQEKQILEIKIDEQKMDFNKLQCHNHKLERLIHKITIVVKESVGLEEGDDYIKKQTLVNTLSELLSADFLMISVPAEGDASTPTITSEAWLEYTKGNLGLTVKK</sequence>
<dbReference type="AlphaFoldDB" id="A0AAW1DEH2"/>
<dbReference type="Proteomes" id="UP001461498">
    <property type="component" value="Unassembled WGS sequence"/>
</dbReference>
<proteinExistence type="inferred from homology"/>
<evidence type="ECO:0000313" key="8">
    <source>
        <dbReference type="EMBL" id="KAK9507528.1"/>
    </source>
</evidence>
<accession>A0AAW1DEH2</accession>
<dbReference type="GO" id="GO:0036064">
    <property type="term" value="C:ciliary basal body"/>
    <property type="evidence" value="ECO:0007669"/>
    <property type="project" value="TreeGrafter"/>
</dbReference>
<dbReference type="PANTHER" id="PTHR31954:SF1">
    <property type="entry name" value="CILIA- AND FLAGELLA-ASSOCIATED PROTEIN 157"/>
    <property type="match status" value="1"/>
</dbReference>
<dbReference type="PANTHER" id="PTHR31954">
    <property type="entry name" value="CILIA- AND FLAGELLA-ASSOCIATED PROTEIN 157"/>
    <property type="match status" value="1"/>
</dbReference>
<gene>
    <name evidence="8" type="ORF">O3M35_007364</name>
</gene>
<evidence type="ECO:0000256" key="5">
    <source>
        <dbReference type="ARBA" id="ARBA00023069"/>
    </source>
</evidence>
<evidence type="ECO:0000256" key="6">
    <source>
        <dbReference type="ARBA" id="ARBA00023273"/>
    </source>
</evidence>
<comment type="caution">
    <text evidence="8">The sequence shown here is derived from an EMBL/GenBank/DDBJ whole genome shotgun (WGS) entry which is preliminary data.</text>
</comment>
<feature type="coiled-coil region" evidence="7">
    <location>
        <begin position="293"/>
        <end position="341"/>
    </location>
</feature>
<comment type="similarity">
    <text evidence="2">Belongs to the CFAP157 family.</text>
</comment>
<evidence type="ECO:0000256" key="4">
    <source>
        <dbReference type="ARBA" id="ARBA00023054"/>
    </source>
</evidence>
<evidence type="ECO:0000256" key="3">
    <source>
        <dbReference type="ARBA" id="ARBA00014087"/>
    </source>
</evidence>
<keyword evidence="6" id="KW-0966">Cell projection</keyword>
<keyword evidence="5" id="KW-0969">Cilium</keyword>
<dbReference type="EMBL" id="JAPXFL010000004">
    <property type="protein sequence ID" value="KAK9507528.1"/>
    <property type="molecule type" value="Genomic_DNA"/>
</dbReference>
<evidence type="ECO:0000256" key="7">
    <source>
        <dbReference type="SAM" id="Coils"/>
    </source>
</evidence>
<evidence type="ECO:0000313" key="9">
    <source>
        <dbReference type="Proteomes" id="UP001461498"/>
    </source>
</evidence>
<dbReference type="InterPro" id="IPR038844">
    <property type="entry name" value="CFAP157"/>
</dbReference>
<keyword evidence="4 7" id="KW-0175">Coiled coil</keyword>
<protein>
    <recommendedName>
        <fullName evidence="3">Cilia- and flagella-associated protein 157</fullName>
    </recommendedName>
</protein>
<reference evidence="8 9" key="1">
    <citation type="submission" date="2022-12" db="EMBL/GenBank/DDBJ databases">
        <title>Chromosome-level genome assembly of true bugs.</title>
        <authorList>
            <person name="Ma L."/>
            <person name="Li H."/>
        </authorList>
    </citation>
    <scope>NUCLEOTIDE SEQUENCE [LARGE SCALE GENOMIC DNA]</scope>
    <source>
        <strain evidence="8">Lab_2022b</strain>
    </source>
</reference>
<feature type="coiled-coil region" evidence="7">
    <location>
        <begin position="34"/>
        <end position="178"/>
    </location>
</feature>
<evidence type="ECO:0000256" key="2">
    <source>
        <dbReference type="ARBA" id="ARBA00010841"/>
    </source>
</evidence>
<comment type="subcellular location">
    <subcellularLocation>
        <location evidence="1">Cell projection</location>
        <location evidence="1">Cilium</location>
    </subcellularLocation>
</comment>